<protein>
    <submittedName>
        <fullName evidence="4">PH domain-containing protein</fullName>
    </submittedName>
</protein>
<evidence type="ECO:0000313" key="5">
    <source>
        <dbReference type="Proteomes" id="UP000469194"/>
    </source>
</evidence>
<dbReference type="PANTHER" id="PTHR34473:SF2">
    <property type="entry name" value="UPF0699 TRANSMEMBRANE PROTEIN YDBT"/>
    <property type="match status" value="1"/>
</dbReference>
<dbReference type="AlphaFoldDB" id="A0A6N9Z5Q9"/>
<feature type="transmembrane region" description="Helical" evidence="2">
    <location>
        <begin position="49"/>
        <end position="68"/>
    </location>
</feature>
<evidence type="ECO:0000256" key="1">
    <source>
        <dbReference type="SAM" id="MobiDB-lite"/>
    </source>
</evidence>
<feature type="transmembrane region" description="Helical" evidence="2">
    <location>
        <begin position="230"/>
        <end position="251"/>
    </location>
</feature>
<dbReference type="Pfam" id="PF03703">
    <property type="entry name" value="bPH_2"/>
    <property type="match status" value="2"/>
</dbReference>
<reference evidence="4 5" key="1">
    <citation type="submission" date="2019-10" db="EMBL/GenBank/DDBJ databases">
        <title>Bifidobacterium from non-human primates.</title>
        <authorList>
            <person name="Modesto M."/>
        </authorList>
    </citation>
    <scope>NUCLEOTIDE SEQUENCE [LARGE SCALE GENOMIC DNA]</scope>
    <source>
        <strain evidence="4 5">TRE17</strain>
    </source>
</reference>
<dbReference type="EMBL" id="WHZW01000009">
    <property type="protein sequence ID" value="NEG89453.1"/>
    <property type="molecule type" value="Genomic_DNA"/>
</dbReference>
<comment type="caution">
    <text evidence="4">The sequence shown here is derived from an EMBL/GenBank/DDBJ whole genome shotgun (WGS) entry which is preliminary data.</text>
</comment>
<feature type="compositionally biased region" description="Low complexity" evidence="1">
    <location>
        <begin position="175"/>
        <end position="199"/>
    </location>
</feature>
<evidence type="ECO:0000259" key="3">
    <source>
        <dbReference type="Pfam" id="PF03703"/>
    </source>
</evidence>
<dbReference type="PIRSF" id="PIRSF026631">
    <property type="entry name" value="UCP026631"/>
    <property type="match status" value="1"/>
</dbReference>
<sequence>MTDDAHGHASWRRLHPAALIVGVIDSLKSTIGILLAIVGYRIIRNGWSSWILIGAVALILALTVVPAVTEWTTTGYRLGADSLEFRTGLFSRKRRTIGYATIHAIDIASPVYFQPFGVVRLTITAAGSDADITLDAVPVALRLELESLRSASHAVHADDDRCGVHDSADASVSRAASSASSASSATPATDAAATRTTAPAPEPTPTPAPAPAPTSSDADHPVFRASMRDILLFAVTDLGFLAAALAVYAAFDKVGDLIPRAWMRTATQSVSAIVAHGVLSIMLLALGCMIALMIVSIVSALLRFYGFEVWRRNDDLVVVRGLFTRRTMTLPVSRIQTITIRQSLLRRPFHLCSVSLGLSSAVGDDDANDGSDSANILPVVSARRVVALLRAILPEWDVRDDLPIRRTGRGLTRYYVTLPSVLGAVATVAAVMVVTVQGWTDDCLPWMIPAVPFALCAWWTASRWLRSRTEGYALMDDTADGGTLPHRITVTGARGLTRFTLVTRRSRVQAVIRETALWRASRGIETLVMPLFVTNDADELRFRFIRRSDGDHLAAWLESA</sequence>
<dbReference type="InterPro" id="IPR014529">
    <property type="entry name" value="UCP026631"/>
</dbReference>
<dbReference type="RefSeq" id="WP_163230753.1">
    <property type="nucleotide sequence ID" value="NZ_WHZW01000009.1"/>
</dbReference>
<dbReference type="InterPro" id="IPR005182">
    <property type="entry name" value="YdbS-like_PH"/>
</dbReference>
<evidence type="ECO:0000256" key="2">
    <source>
        <dbReference type="SAM" id="Phobius"/>
    </source>
</evidence>
<dbReference type="Proteomes" id="UP000469194">
    <property type="component" value="Unassembled WGS sequence"/>
</dbReference>
<keyword evidence="5" id="KW-1185">Reference proteome</keyword>
<gene>
    <name evidence="4" type="ORF">GFD25_05520</name>
</gene>
<feature type="transmembrane region" description="Helical" evidence="2">
    <location>
        <begin position="17"/>
        <end position="43"/>
    </location>
</feature>
<name>A0A6N9Z5Q9_9BIFI</name>
<feature type="transmembrane region" description="Helical" evidence="2">
    <location>
        <begin position="271"/>
        <end position="302"/>
    </location>
</feature>
<dbReference type="PANTHER" id="PTHR34473">
    <property type="entry name" value="UPF0699 TRANSMEMBRANE PROTEIN YDBS"/>
    <property type="match status" value="1"/>
</dbReference>
<organism evidence="4 5">
    <name type="scientific">Bifidobacterium aerophilum</name>
    <dbReference type="NCBI Taxonomy" id="1798155"/>
    <lineage>
        <taxon>Bacteria</taxon>
        <taxon>Bacillati</taxon>
        <taxon>Actinomycetota</taxon>
        <taxon>Actinomycetes</taxon>
        <taxon>Bifidobacteriales</taxon>
        <taxon>Bifidobacteriaceae</taxon>
        <taxon>Bifidobacterium</taxon>
    </lineage>
</organism>
<feature type="domain" description="YdbS-like PH" evidence="3">
    <location>
        <begin position="71"/>
        <end position="144"/>
    </location>
</feature>
<feature type="region of interest" description="Disordered" evidence="1">
    <location>
        <begin position="175"/>
        <end position="218"/>
    </location>
</feature>
<keyword evidence="2" id="KW-0472">Membrane</keyword>
<proteinExistence type="predicted"/>
<feature type="compositionally biased region" description="Pro residues" evidence="1">
    <location>
        <begin position="200"/>
        <end position="212"/>
    </location>
</feature>
<evidence type="ECO:0000313" key="4">
    <source>
        <dbReference type="EMBL" id="NEG89453.1"/>
    </source>
</evidence>
<feature type="transmembrane region" description="Helical" evidence="2">
    <location>
        <begin position="414"/>
        <end position="434"/>
    </location>
</feature>
<feature type="domain" description="YdbS-like PH" evidence="3">
    <location>
        <begin position="305"/>
        <end position="358"/>
    </location>
</feature>
<keyword evidence="2" id="KW-1133">Transmembrane helix</keyword>
<keyword evidence="2" id="KW-0812">Transmembrane</keyword>
<feature type="transmembrane region" description="Helical" evidence="2">
    <location>
        <begin position="446"/>
        <end position="465"/>
    </location>
</feature>
<accession>A0A6N9Z5Q9</accession>